<dbReference type="Proteomes" id="UP000518752">
    <property type="component" value="Unassembled WGS sequence"/>
</dbReference>
<dbReference type="GO" id="GO:0004672">
    <property type="term" value="F:protein kinase activity"/>
    <property type="evidence" value="ECO:0007669"/>
    <property type="project" value="InterPro"/>
</dbReference>
<accession>A0A8H5CFP6</accession>
<feature type="region of interest" description="Disordered" evidence="1">
    <location>
        <begin position="1"/>
        <end position="155"/>
    </location>
</feature>
<protein>
    <recommendedName>
        <fullName evidence="2">Protein kinase domain-containing protein</fullName>
    </recommendedName>
</protein>
<evidence type="ECO:0000256" key="1">
    <source>
        <dbReference type="SAM" id="MobiDB-lite"/>
    </source>
</evidence>
<feature type="compositionally biased region" description="Basic and acidic residues" evidence="1">
    <location>
        <begin position="28"/>
        <end position="57"/>
    </location>
</feature>
<evidence type="ECO:0000313" key="4">
    <source>
        <dbReference type="Proteomes" id="UP000518752"/>
    </source>
</evidence>
<feature type="domain" description="Protein kinase" evidence="2">
    <location>
        <begin position="181"/>
        <end position="256"/>
    </location>
</feature>
<dbReference type="Gene3D" id="3.30.200.20">
    <property type="entry name" value="Phosphorylase Kinase, domain 1"/>
    <property type="match status" value="1"/>
</dbReference>
<evidence type="ECO:0000259" key="2">
    <source>
        <dbReference type="PROSITE" id="PS50011"/>
    </source>
</evidence>
<keyword evidence="4" id="KW-1185">Reference proteome</keyword>
<dbReference type="InterPro" id="IPR000719">
    <property type="entry name" value="Prot_kinase_dom"/>
</dbReference>
<reference evidence="3 4" key="1">
    <citation type="journal article" date="2020" name="ISME J.">
        <title>Uncovering the hidden diversity of litter-decomposition mechanisms in mushroom-forming fungi.</title>
        <authorList>
            <person name="Floudas D."/>
            <person name="Bentzer J."/>
            <person name="Ahren D."/>
            <person name="Johansson T."/>
            <person name="Persson P."/>
            <person name="Tunlid A."/>
        </authorList>
    </citation>
    <scope>NUCLEOTIDE SEQUENCE [LARGE SCALE GENOMIC DNA]</scope>
    <source>
        <strain evidence="3 4">CBS 406.79</strain>
    </source>
</reference>
<dbReference type="OrthoDB" id="10020333at2759"/>
<dbReference type="InterPro" id="IPR011009">
    <property type="entry name" value="Kinase-like_dom_sf"/>
</dbReference>
<dbReference type="SUPFAM" id="SSF56112">
    <property type="entry name" value="Protein kinase-like (PK-like)"/>
    <property type="match status" value="1"/>
</dbReference>
<name>A0A8H5CFP6_9AGAR</name>
<dbReference type="GO" id="GO:0005524">
    <property type="term" value="F:ATP binding"/>
    <property type="evidence" value="ECO:0007669"/>
    <property type="project" value="InterPro"/>
</dbReference>
<feature type="compositionally biased region" description="Acidic residues" evidence="1">
    <location>
        <begin position="83"/>
        <end position="96"/>
    </location>
</feature>
<organism evidence="3 4">
    <name type="scientific">Collybiopsis confluens</name>
    <dbReference type="NCBI Taxonomy" id="2823264"/>
    <lineage>
        <taxon>Eukaryota</taxon>
        <taxon>Fungi</taxon>
        <taxon>Dikarya</taxon>
        <taxon>Basidiomycota</taxon>
        <taxon>Agaricomycotina</taxon>
        <taxon>Agaricomycetes</taxon>
        <taxon>Agaricomycetidae</taxon>
        <taxon>Agaricales</taxon>
        <taxon>Marasmiineae</taxon>
        <taxon>Omphalotaceae</taxon>
        <taxon>Collybiopsis</taxon>
    </lineage>
</organism>
<dbReference type="AlphaFoldDB" id="A0A8H5CFP6"/>
<evidence type="ECO:0000313" key="3">
    <source>
        <dbReference type="EMBL" id="KAF5339667.1"/>
    </source>
</evidence>
<feature type="compositionally biased region" description="Polar residues" evidence="1">
    <location>
        <begin position="1"/>
        <end position="14"/>
    </location>
</feature>
<feature type="compositionally biased region" description="Acidic residues" evidence="1">
    <location>
        <begin position="116"/>
        <end position="150"/>
    </location>
</feature>
<proteinExistence type="predicted"/>
<dbReference type="PROSITE" id="PS50011">
    <property type="entry name" value="PROTEIN_KINASE_DOM"/>
    <property type="match status" value="1"/>
</dbReference>
<gene>
    <name evidence="3" type="ORF">D9757_014858</name>
</gene>
<feature type="non-terminal residue" evidence="3">
    <location>
        <position position="256"/>
    </location>
</feature>
<comment type="caution">
    <text evidence="3">The sequence shown here is derived from an EMBL/GenBank/DDBJ whole genome shotgun (WGS) entry which is preliminary data.</text>
</comment>
<feature type="compositionally biased region" description="Basic residues" evidence="1">
    <location>
        <begin position="101"/>
        <end position="110"/>
    </location>
</feature>
<dbReference type="EMBL" id="JAACJN010000548">
    <property type="protein sequence ID" value="KAF5339667.1"/>
    <property type="molecule type" value="Genomic_DNA"/>
</dbReference>
<sequence length="256" mass="28868">MAATLSFSHHSSNPLDRGSSDKLPNLSRFHDPTHSSDDPLHWDQDAQMREFVQHIESIHPAAGASIKNQMGKGPVKARRAEENFIDLDEDSSDDLELTVKLKPKGKKKGHERVEANEEYSEGEESDGVEEDAEDAEAEVEEEPSSADEDTSLSRKSADEQLEILAEIEDLERAVPELSDDYKLIDRLGTGTFSSVYKARDLNYHEKWYNAPWHGHHHISSSAYYQSAFRPSGSKVYVAVKRIYVTSSPERIRNEIS</sequence>